<evidence type="ECO:0000313" key="11">
    <source>
        <dbReference type="Proteomes" id="UP000309215"/>
    </source>
</evidence>
<dbReference type="InterPro" id="IPR008271">
    <property type="entry name" value="Ser/Thr_kinase_AS"/>
</dbReference>
<proteinExistence type="predicted"/>
<dbReference type="SUPFAM" id="SSF56112">
    <property type="entry name" value="Protein kinase-like (PK-like)"/>
    <property type="match status" value="1"/>
</dbReference>
<dbReference type="CDD" id="cd14014">
    <property type="entry name" value="STKc_PknB_like"/>
    <property type="match status" value="1"/>
</dbReference>
<dbReference type="Gene3D" id="3.30.200.20">
    <property type="entry name" value="Phosphorylase Kinase, domain 1"/>
    <property type="match status" value="1"/>
</dbReference>
<accession>A0A4U1J258</accession>
<dbReference type="PANTHER" id="PTHR43289">
    <property type="entry name" value="MITOGEN-ACTIVATED PROTEIN KINASE KINASE KINASE 20-RELATED"/>
    <property type="match status" value="1"/>
</dbReference>
<name>A0A4U1J258_9BACT</name>
<dbReference type="Pfam" id="PF00069">
    <property type="entry name" value="Pkinase"/>
    <property type="match status" value="1"/>
</dbReference>
<dbReference type="SMART" id="SM00220">
    <property type="entry name" value="S_TKc"/>
    <property type="match status" value="1"/>
</dbReference>
<dbReference type="InterPro" id="IPR011009">
    <property type="entry name" value="Kinase-like_dom_sf"/>
</dbReference>
<dbReference type="InterPro" id="IPR000719">
    <property type="entry name" value="Prot_kinase_dom"/>
</dbReference>
<evidence type="ECO:0000259" key="9">
    <source>
        <dbReference type="PROSITE" id="PS50011"/>
    </source>
</evidence>
<dbReference type="FunFam" id="1.10.510.10:FF:000021">
    <property type="entry name" value="Serine/threonine protein kinase"/>
    <property type="match status" value="1"/>
</dbReference>
<evidence type="ECO:0000256" key="6">
    <source>
        <dbReference type="ARBA" id="ARBA00022840"/>
    </source>
</evidence>
<feature type="domain" description="Protein kinase" evidence="9">
    <location>
        <begin position="100"/>
        <end position="365"/>
    </location>
</feature>
<dbReference type="EC" id="2.7.11.1" evidence="1"/>
<evidence type="ECO:0000256" key="4">
    <source>
        <dbReference type="ARBA" id="ARBA00022741"/>
    </source>
</evidence>
<keyword evidence="2 10" id="KW-0723">Serine/threonine-protein kinase</keyword>
<feature type="transmembrane region" description="Helical" evidence="8">
    <location>
        <begin position="410"/>
        <end position="432"/>
    </location>
</feature>
<evidence type="ECO:0000256" key="3">
    <source>
        <dbReference type="ARBA" id="ARBA00022679"/>
    </source>
</evidence>
<dbReference type="OrthoDB" id="5519233at2"/>
<dbReference type="InterPro" id="IPR017441">
    <property type="entry name" value="Protein_kinase_ATP_BS"/>
</dbReference>
<gene>
    <name evidence="10" type="ORF">E8A74_33570</name>
</gene>
<organism evidence="10 11">
    <name type="scientific">Polyangium fumosum</name>
    <dbReference type="NCBI Taxonomy" id="889272"/>
    <lineage>
        <taxon>Bacteria</taxon>
        <taxon>Pseudomonadati</taxon>
        <taxon>Myxococcota</taxon>
        <taxon>Polyangia</taxon>
        <taxon>Polyangiales</taxon>
        <taxon>Polyangiaceae</taxon>
        <taxon>Polyangium</taxon>
    </lineage>
</organism>
<evidence type="ECO:0000256" key="7">
    <source>
        <dbReference type="PROSITE-ProRule" id="PRU10141"/>
    </source>
</evidence>
<keyword evidence="4 7" id="KW-0547">Nucleotide-binding</keyword>
<dbReference type="EMBL" id="SSMQ01000045">
    <property type="protein sequence ID" value="TKD00657.1"/>
    <property type="molecule type" value="Genomic_DNA"/>
</dbReference>
<feature type="transmembrane region" description="Helical" evidence="8">
    <location>
        <begin position="452"/>
        <end position="472"/>
    </location>
</feature>
<evidence type="ECO:0000256" key="5">
    <source>
        <dbReference type="ARBA" id="ARBA00022777"/>
    </source>
</evidence>
<dbReference type="GO" id="GO:0004674">
    <property type="term" value="F:protein serine/threonine kinase activity"/>
    <property type="evidence" value="ECO:0007669"/>
    <property type="project" value="UniProtKB-KW"/>
</dbReference>
<evidence type="ECO:0000256" key="1">
    <source>
        <dbReference type="ARBA" id="ARBA00012513"/>
    </source>
</evidence>
<dbReference type="AlphaFoldDB" id="A0A4U1J258"/>
<keyword evidence="5 10" id="KW-0418">Kinase</keyword>
<sequence>MAGNVRPPDSGASPLMAASSSAQPSIVVGPATTNLTGIGSAATGYGSADSFVAGVAAPERICPTCNSRYPGEYKICPKDGAELAEETRDELVGQTLRESYTIVRVIGEGGMGRVYEARHTRIGSKRFAIKMLHPEYARQADVLSRFQREAEAAAQIKNPHVIDVYDIDRTADGRPFIISELLDGKEFADLLTQRGKMTVAPAVRIVRQVCKALAAAHAKGVVHRDMKPENVFLIGDLNRPMAKVIDFGISKVEDNATGKALTRTGMIMGTPSYMAPEQARGHRVDHRADIYAVGAMLYCALTGKRPFDNGDPAATLMAVLSEDPPRPRSLEPSIPETLEMVIQRAMAKEPDDRHQSMAELDADLAAWDTEEPASAAMVPIGDPTATGTAARPSALFIKQQQEATMARPMLVLMMALGVFFTLGGLITTAASIFRITRGGGATANLTVSESVLLLLLIPVALATPIILLIRHIRKTVWDNTVKAIEMLGRLRRPVVVGLCSYGFGAMLVRLIESVLLRRAVGVAWPVWDVLLLVIAFIAALVAHLMLDDNKKAA</sequence>
<dbReference type="PANTHER" id="PTHR43289:SF6">
    <property type="entry name" value="SERINE_THREONINE-PROTEIN KINASE NEKL-3"/>
    <property type="match status" value="1"/>
</dbReference>
<keyword evidence="8" id="KW-1133">Transmembrane helix</keyword>
<protein>
    <recommendedName>
        <fullName evidence="1">non-specific serine/threonine protein kinase</fullName>
        <ecNumber evidence="1">2.7.11.1</ecNumber>
    </recommendedName>
</protein>
<reference evidence="10 11" key="1">
    <citation type="submission" date="2019-04" db="EMBL/GenBank/DDBJ databases">
        <authorList>
            <person name="Li Y."/>
            <person name="Wang J."/>
        </authorList>
    </citation>
    <scope>NUCLEOTIDE SEQUENCE [LARGE SCALE GENOMIC DNA]</scope>
    <source>
        <strain evidence="10 11">DSM 14668</strain>
    </source>
</reference>
<evidence type="ECO:0000256" key="8">
    <source>
        <dbReference type="SAM" id="Phobius"/>
    </source>
</evidence>
<dbReference type="Gene3D" id="1.10.510.10">
    <property type="entry name" value="Transferase(Phosphotransferase) domain 1"/>
    <property type="match status" value="1"/>
</dbReference>
<dbReference type="GO" id="GO:0005524">
    <property type="term" value="F:ATP binding"/>
    <property type="evidence" value="ECO:0007669"/>
    <property type="project" value="UniProtKB-UniRule"/>
</dbReference>
<feature type="transmembrane region" description="Helical" evidence="8">
    <location>
        <begin position="523"/>
        <end position="546"/>
    </location>
</feature>
<keyword evidence="3" id="KW-0808">Transferase</keyword>
<keyword evidence="11" id="KW-1185">Reference proteome</keyword>
<comment type="caution">
    <text evidence="10">The sequence shown here is derived from an EMBL/GenBank/DDBJ whole genome shotgun (WGS) entry which is preliminary data.</text>
</comment>
<evidence type="ECO:0000256" key="2">
    <source>
        <dbReference type="ARBA" id="ARBA00022527"/>
    </source>
</evidence>
<dbReference type="Proteomes" id="UP000309215">
    <property type="component" value="Unassembled WGS sequence"/>
</dbReference>
<dbReference type="PROSITE" id="PS50011">
    <property type="entry name" value="PROTEIN_KINASE_DOM"/>
    <property type="match status" value="1"/>
</dbReference>
<keyword evidence="8" id="KW-0812">Transmembrane</keyword>
<feature type="transmembrane region" description="Helical" evidence="8">
    <location>
        <begin position="493"/>
        <end position="511"/>
    </location>
</feature>
<feature type="binding site" evidence="7">
    <location>
        <position position="130"/>
    </location>
    <ligand>
        <name>ATP</name>
        <dbReference type="ChEBI" id="CHEBI:30616"/>
    </ligand>
</feature>
<keyword evidence="8" id="KW-0472">Membrane</keyword>
<dbReference type="PROSITE" id="PS00108">
    <property type="entry name" value="PROTEIN_KINASE_ST"/>
    <property type="match status" value="1"/>
</dbReference>
<keyword evidence="6 7" id="KW-0067">ATP-binding</keyword>
<dbReference type="PROSITE" id="PS00107">
    <property type="entry name" value="PROTEIN_KINASE_ATP"/>
    <property type="match status" value="1"/>
</dbReference>
<evidence type="ECO:0000313" key="10">
    <source>
        <dbReference type="EMBL" id="TKD00657.1"/>
    </source>
</evidence>